<dbReference type="Pfam" id="PF02954">
    <property type="entry name" value="HTH_8"/>
    <property type="match status" value="1"/>
</dbReference>
<evidence type="ECO:0000256" key="3">
    <source>
        <dbReference type="ARBA" id="ARBA00023015"/>
    </source>
</evidence>
<dbReference type="Gene3D" id="1.10.8.60">
    <property type="match status" value="1"/>
</dbReference>
<dbReference type="GO" id="GO:0043565">
    <property type="term" value="F:sequence-specific DNA binding"/>
    <property type="evidence" value="ECO:0007669"/>
    <property type="project" value="InterPro"/>
</dbReference>
<dbReference type="SUPFAM" id="SSF46689">
    <property type="entry name" value="Homeodomain-like"/>
    <property type="match status" value="1"/>
</dbReference>
<dbReference type="InterPro" id="IPR002078">
    <property type="entry name" value="Sigma_54_int"/>
</dbReference>
<dbReference type="EMBL" id="AP023366">
    <property type="protein sequence ID" value="BCJ86034.1"/>
    <property type="molecule type" value="Genomic_DNA"/>
</dbReference>
<evidence type="ECO:0000256" key="2">
    <source>
        <dbReference type="ARBA" id="ARBA00022840"/>
    </source>
</evidence>
<keyword evidence="2" id="KW-0067">ATP-binding</keyword>
<accession>A0A7I8D7G1</accession>
<evidence type="ECO:0000313" key="8">
    <source>
        <dbReference type="Proteomes" id="UP000593802"/>
    </source>
</evidence>
<dbReference type="InterPro" id="IPR029016">
    <property type="entry name" value="GAF-like_dom_sf"/>
</dbReference>
<dbReference type="RefSeq" id="WP_318978594.1">
    <property type="nucleotide sequence ID" value="NZ_AP023366.1"/>
</dbReference>
<dbReference type="InterPro" id="IPR027417">
    <property type="entry name" value="P-loop_NTPase"/>
</dbReference>
<evidence type="ECO:0000256" key="1">
    <source>
        <dbReference type="ARBA" id="ARBA00022741"/>
    </source>
</evidence>
<dbReference type="GO" id="GO:0006355">
    <property type="term" value="P:regulation of DNA-templated transcription"/>
    <property type="evidence" value="ECO:0007669"/>
    <property type="project" value="InterPro"/>
</dbReference>
<keyword evidence="1" id="KW-0547">Nucleotide-binding</keyword>
<dbReference type="Pfam" id="PF25601">
    <property type="entry name" value="AAA_lid_14"/>
    <property type="match status" value="1"/>
</dbReference>
<dbReference type="PANTHER" id="PTHR32071">
    <property type="entry name" value="TRANSCRIPTIONAL REGULATORY PROTEIN"/>
    <property type="match status" value="1"/>
</dbReference>
<evidence type="ECO:0000313" key="7">
    <source>
        <dbReference type="EMBL" id="BCJ86034.1"/>
    </source>
</evidence>
<keyword evidence="8" id="KW-1185">Reference proteome</keyword>
<dbReference type="AlphaFoldDB" id="A0A7I8D7G1"/>
<dbReference type="SUPFAM" id="SSF55781">
    <property type="entry name" value="GAF domain-like"/>
    <property type="match status" value="1"/>
</dbReference>
<dbReference type="Gene3D" id="3.30.450.40">
    <property type="match status" value="1"/>
</dbReference>
<keyword evidence="3" id="KW-0805">Transcription regulation</keyword>
<dbReference type="GO" id="GO:0005524">
    <property type="term" value="F:ATP binding"/>
    <property type="evidence" value="ECO:0007669"/>
    <property type="project" value="UniProtKB-KW"/>
</dbReference>
<feature type="domain" description="Sigma-54 factor interaction" evidence="6">
    <location>
        <begin position="284"/>
        <end position="509"/>
    </location>
</feature>
<dbReference type="InterPro" id="IPR003018">
    <property type="entry name" value="GAF"/>
</dbReference>
<protein>
    <submittedName>
        <fullName evidence="7">Acetoin dehydrogenase operon transcriptional activator AcoR</fullName>
    </submittedName>
</protein>
<dbReference type="SMART" id="SM00382">
    <property type="entry name" value="AAA"/>
    <property type="match status" value="1"/>
</dbReference>
<dbReference type="InterPro" id="IPR058031">
    <property type="entry name" value="AAA_lid_NorR"/>
</dbReference>
<sequence length="586" mass="66253">MSSLNEFEETEMIHQSWDRCRQLGLKPTDAVHDQMITEKQLQEIMKENEGLIQHTTSIFEKLFPFMKHTEHVAVLVDQNGIIIHTAGDQFFEEQARKIQLQVGTSWQEQYKGTNAMGVALIEGKPIRIHGKQHFYITNHFLTCAASPIYNSTGELIGAINISGRKEQFNPYTLSLACMIADSLQNRLLFEQAKREHFLTLKELEHTVNYHPLPLLSLDKDHRIIRANQAAHRILGMDCIGKEFKGKKGFIVETISDNTRKIWCSVAIYKNEEKKENRLYNFDDIAGSCPSILRVKELAQKASCTDFPILLYGESGTGKELLAQSIHSASLRTEYPFIAVNCSAIPESLVESELFGYERGAFTGANREGGQGKFEAAHLGTIFLDEISDMSLRAQAALLRVLQEKRITRVGGVKSESVDIRIIAATNKDLSEEVKAGRFRADLYYRLKGIQITLPPLRERSDIIPLAEYLLDKMNYPTRVLSKETEKKLLTHNWPGNVRELNSVLIQASFLAEGGEISPEHIQLENISVRPEDDNAESIPSLIEAEINAIKKSLQVTGWNISKAAKLLQIGRNTLYNKIKEYNISQL</sequence>
<dbReference type="KEGG" id="eff:skT53_10190"/>
<dbReference type="Proteomes" id="UP000593802">
    <property type="component" value="Chromosome"/>
</dbReference>
<evidence type="ECO:0000256" key="4">
    <source>
        <dbReference type="ARBA" id="ARBA00023125"/>
    </source>
</evidence>
<dbReference type="InterPro" id="IPR002197">
    <property type="entry name" value="HTH_Fis"/>
</dbReference>
<organism evidence="7 8">
    <name type="scientific">Effusibacillus dendaii</name>
    <dbReference type="NCBI Taxonomy" id="2743772"/>
    <lineage>
        <taxon>Bacteria</taxon>
        <taxon>Bacillati</taxon>
        <taxon>Bacillota</taxon>
        <taxon>Bacilli</taxon>
        <taxon>Bacillales</taxon>
        <taxon>Alicyclobacillaceae</taxon>
        <taxon>Effusibacillus</taxon>
    </lineage>
</organism>
<keyword evidence="4" id="KW-0238">DNA-binding</keyword>
<dbReference type="Pfam" id="PF00158">
    <property type="entry name" value="Sigma54_activat"/>
    <property type="match status" value="1"/>
</dbReference>
<dbReference type="InterPro" id="IPR025662">
    <property type="entry name" value="Sigma_54_int_dom_ATP-bd_1"/>
</dbReference>
<name>A0A7I8D7G1_9BACL</name>
<dbReference type="Gene3D" id="1.10.10.60">
    <property type="entry name" value="Homeodomain-like"/>
    <property type="match status" value="1"/>
</dbReference>
<dbReference type="Gene3D" id="3.40.50.300">
    <property type="entry name" value="P-loop containing nucleotide triphosphate hydrolases"/>
    <property type="match status" value="1"/>
</dbReference>
<reference evidence="7 8" key="1">
    <citation type="submission" date="2020-08" db="EMBL/GenBank/DDBJ databases">
        <title>Complete Genome Sequence of Effusibacillus dendaii Strain skT53, Isolated from Farmland soil.</title>
        <authorList>
            <person name="Konishi T."/>
            <person name="Kawasaki H."/>
        </authorList>
    </citation>
    <scope>NUCLEOTIDE SEQUENCE [LARGE SCALE GENOMIC DNA]</scope>
    <source>
        <strain evidence="8">skT53</strain>
    </source>
</reference>
<gene>
    <name evidence="7" type="primary">acoR_1</name>
    <name evidence="7" type="ORF">skT53_10190</name>
</gene>
<evidence type="ECO:0000259" key="6">
    <source>
        <dbReference type="PROSITE" id="PS50045"/>
    </source>
</evidence>
<dbReference type="PRINTS" id="PR01590">
    <property type="entry name" value="HTHFIS"/>
</dbReference>
<dbReference type="Pfam" id="PF01590">
    <property type="entry name" value="GAF"/>
    <property type="match status" value="1"/>
</dbReference>
<dbReference type="InterPro" id="IPR003593">
    <property type="entry name" value="AAA+_ATPase"/>
</dbReference>
<dbReference type="PROSITE" id="PS50045">
    <property type="entry name" value="SIGMA54_INTERACT_4"/>
    <property type="match status" value="1"/>
</dbReference>
<dbReference type="FunFam" id="3.40.50.300:FF:000006">
    <property type="entry name" value="DNA-binding transcriptional regulator NtrC"/>
    <property type="match status" value="1"/>
</dbReference>
<dbReference type="SUPFAM" id="SSF52540">
    <property type="entry name" value="P-loop containing nucleoside triphosphate hydrolases"/>
    <property type="match status" value="1"/>
</dbReference>
<keyword evidence="5" id="KW-0804">Transcription</keyword>
<dbReference type="PROSITE" id="PS00675">
    <property type="entry name" value="SIGMA54_INTERACT_1"/>
    <property type="match status" value="1"/>
</dbReference>
<dbReference type="InterPro" id="IPR009057">
    <property type="entry name" value="Homeodomain-like_sf"/>
</dbReference>
<proteinExistence type="predicted"/>
<dbReference type="CDD" id="cd00009">
    <property type="entry name" value="AAA"/>
    <property type="match status" value="1"/>
</dbReference>
<evidence type="ECO:0000256" key="5">
    <source>
        <dbReference type="ARBA" id="ARBA00023163"/>
    </source>
</evidence>